<dbReference type="AlphaFoldDB" id="B9TLV0"/>
<evidence type="ECO:0000313" key="2">
    <source>
        <dbReference type="Proteomes" id="UP000008311"/>
    </source>
</evidence>
<reference evidence="2" key="1">
    <citation type="journal article" date="2010" name="Nat. Biotechnol.">
        <title>Draft genome sequence of the oilseed species Ricinus communis.</title>
        <authorList>
            <person name="Chan A.P."/>
            <person name="Crabtree J."/>
            <person name="Zhao Q."/>
            <person name="Lorenzi H."/>
            <person name="Orvis J."/>
            <person name="Puiu D."/>
            <person name="Melake-Berhan A."/>
            <person name="Jones K.M."/>
            <person name="Redman J."/>
            <person name="Chen G."/>
            <person name="Cahoon E.B."/>
            <person name="Gedil M."/>
            <person name="Stanke M."/>
            <person name="Haas B.J."/>
            <person name="Wortman J.R."/>
            <person name="Fraser-Liggett C.M."/>
            <person name="Ravel J."/>
            <person name="Rabinowicz P.D."/>
        </authorList>
    </citation>
    <scope>NUCLEOTIDE SEQUENCE [LARGE SCALE GENOMIC DNA]</scope>
    <source>
        <strain evidence="2">cv. Hale</strain>
    </source>
</reference>
<gene>
    <name evidence="1" type="ORF">RCOM_1860080</name>
</gene>
<organism evidence="1 2">
    <name type="scientific">Ricinus communis</name>
    <name type="common">Castor bean</name>
    <dbReference type="NCBI Taxonomy" id="3988"/>
    <lineage>
        <taxon>Eukaryota</taxon>
        <taxon>Viridiplantae</taxon>
        <taxon>Streptophyta</taxon>
        <taxon>Embryophyta</taxon>
        <taxon>Tracheophyta</taxon>
        <taxon>Spermatophyta</taxon>
        <taxon>Magnoliopsida</taxon>
        <taxon>eudicotyledons</taxon>
        <taxon>Gunneridae</taxon>
        <taxon>Pentapetalae</taxon>
        <taxon>rosids</taxon>
        <taxon>fabids</taxon>
        <taxon>Malpighiales</taxon>
        <taxon>Euphorbiaceae</taxon>
        <taxon>Acalyphoideae</taxon>
        <taxon>Acalypheae</taxon>
        <taxon>Ricinus</taxon>
    </lineage>
</organism>
<proteinExistence type="predicted"/>
<protein>
    <submittedName>
        <fullName evidence="1">Uncharacterized protein</fullName>
    </submittedName>
</protein>
<sequence>MSMNSSGACAITCRNTSLDQAPSRMATAPPCGFFTPLPSHFYRSLRGPPAASGQFLLRDQHAVGVGIHPIAGIDRHAGDVHAHIALAHAFFAALLRMRGQRAHADVTGIDFVGVADAAIDNDAGPAVVLRQQPQLTTDQRAAQAAAAIDHQHIAVARRFQRRAHQRVILVHLQRHHATGEAQPLAVMPEDRRQHGQAAIVQQSGVVIAQIGGGETHGDPLHR</sequence>
<dbReference type="InParanoid" id="B9TLV0"/>
<accession>B9TLV0</accession>
<evidence type="ECO:0000313" key="1">
    <source>
        <dbReference type="EMBL" id="EEF23164.1"/>
    </source>
</evidence>
<dbReference type="Proteomes" id="UP000008311">
    <property type="component" value="Unassembled WGS sequence"/>
</dbReference>
<keyword evidence="2" id="KW-1185">Reference proteome</keyword>
<name>B9TLV0_RICCO</name>
<dbReference type="EMBL" id="EQ987461">
    <property type="protein sequence ID" value="EEF23164.1"/>
    <property type="molecule type" value="Genomic_DNA"/>
</dbReference>